<dbReference type="EMBL" id="CP001366">
    <property type="protein sequence ID" value="ACM58404.1"/>
    <property type="molecule type" value="Genomic_DNA"/>
</dbReference>
<evidence type="ECO:0008006" key="4">
    <source>
        <dbReference type="Google" id="ProtNLM"/>
    </source>
</evidence>
<reference evidence="2 3" key="3">
    <citation type="journal article" date="2016" name="Stand. Genomic Sci.">
        <title>Complete genome sequence of the Antarctic Halorubrum lacusprofundi type strain ACAM 34.</title>
        <authorList>
            <person name="Anderson I.J."/>
            <person name="DasSarma P."/>
            <person name="Lucas S."/>
            <person name="Copeland A."/>
            <person name="Lapidus A."/>
            <person name="Del Rio T.G."/>
            <person name="Tice H."/>
            <person name="Dalin E."/>
            <person name="Bruce D.C."/>
            <person name="Goodwin L."/>
            <person name="Pitluck S."/>
            <person name="Sims D."/>
            <person name="Brettin T.S."/>
            <person name="Detter J.C."/>
            <person name="Han C.S."/>
            <person name="Larimer F."/>
            <person name="Hauser L."/>
            <person name="Land M."/>
            <person name="Ivanova N."/>
            <person name="Richardson P."/>
            <person name="Cavicchioli R."/>
            <person name="DasSarma S."/>
            <person name="Woese C.R."/>
            <person name="Kyrpides N.C."/>
        </authorList>
    </citation>
    <scope>NUCLEOTIDE SEQUENCE [LARGE SCALE GENOMIC DNA]</scope>
    <source>
        <strain evidence="2">ATCC 49239</strain>
        <strain evidence="3">ATCC 49239 / DSM 5036 / JCM 8891 / ACAM 34</strain>
    </source>
</reference>
<name>B9LV34_HALLT</name>
<dbReference type="Proteomes" id="UP000000740">
    <property type="component" value="Chromosome 2"/>
</dbReference>
<evidence type="ECO:0000313" key="3">
    <source>
        <dbReference type="Proteomes" id="UP000000740"/>
    </source>
</evidence>
<dbReference type="AlphaFoldDB" id="B9LV34"/>
<evidence type="ECO:0000313" key="2">
    <source>
        <dbReference type="EMBL" id="ACM58547.1"/>
    </source>
</evidence>
<evidence type="ECO:0000313" key="1">
    <source>
        <dbReference type="EMBL" id="ACM58404.1"/>
    </source>
</evidence>
<gene>
    <name evidence="1" type="ordered locus">Hlac_2840</name>
    <name evidence="2" type="ordered locus">Hlac_3001</name>
</gene>
<reference evidence="2" key="4">
    <citation type="journal article" date="2017" name="Proc. Natl. Acad. Sci. U.S.A.">
        <title>Key amino acid residues conferring enhanced enzyme activity at cold temperatures in an Antarctic polyextremophilic beta-galactosidase.</title>
        <authorList>
            <person name="Laye V.J."/>
            <person name="Karan R."/>
            <person name="Kim J.M."/>
            <person name="Pecher W.T."/>
            <person name="DasSarma P."/>
            <person name="DasSarma S."/>
        </authorList>
    </citation>
    <scope>NUCLEOTIDE SEQUENCE</scope>
    <source>
        <strain evidence="2">ATCC 49239</strain>
    </source>
</reference>
<dbReference type="KEGG" id="hla:Hlac_3001"/>
<reference evidence="2" key="5">
    <citation type="journal article" date="2018" name="Astrobiology">
        <title>An Antarctic Extreme Halophile and Its Polyextremophilic Enzyme: Effects of Perchlorate Salts.</title>
        <authorList>
            <person name="Laye V.J."/>
            <person name="DasSarma S."/>
        </authorList>
    </citation>
    <scope>NUCLEOTIDE SEQUENCE</scope>
    <source>
        <strain evidence="2">ATCC 49239</strain>
    </source>
</reference>
<organism evidence="2 3">
    <name type="scientific">Halorubrum lacusprofundi (strain ATCC 49239 / DSM 5036 / JCM 8891 / ACAM 34)</name>
    <dbReference type="NCBI Taxonomy" id="416348"/>
    <lineage>
        <taxon>Archaea</taxon>
        <taxon>Methanobacteriati</taxon>
        <taxon>Methanobacteriota</taxon>
        <taxon>Stenosarchaea group</taxon>
        <taxon>Halobacteria</taxon>
        <taxon>Halobacteriales</taxon>
        <taxon>Haloferacaceae</taxon>
        <taxon>Halorubrum</taxon>
    </lineage>
</organism>
<sequence>MLSEAGINNQCDTIAEKMSLVDVLREVVGIRTASTSTLYECRHCGTTLPADTEMCPTCGGEDVACYQF</sequence>
<dbReference type="KEGG" id="hla:Hlac_2840"/>
<dbReference type="EMBL" id="CP001366">
    <property type="protein sequence ID" value="ACM58547.1"/>
    <property type="molecule type" value="Genomic_DNA"/>
</dbReference>
<accession>B9LV34</accession>
<protein>
    <recommendedName>
        <fullName evidence="4">Zinc-ribbon domain-containing protein</fullName>
    </recommendedName>
</protein>
<proteinExistence type="predicted"/>
<reference evidence="2" key="1">
    <citation type="journal article" date="2013" name="BMC Biotechnol.">
        <title>Cloning, overexpression, purification, and characterization of a polyextremophilic beta-galactosidase from the Antarctic haloarchaeon Halorubrum lacusprofundi.</title>
        <authorList>
            <person name="Karan R."/>
            <person name="Capes M.D."/>
            <person name="DasSarma P."/>
            <person name="DasSarma S."/>
        </authorList>
    </citation>
    <scope>NUCLEOTIDE SEQUENCE</scope>
    <source>
        <strain evidence="2">ATCC 49239</strain>
    </source>
</reference>
<keyword evidence="3" id="KW-1185">Reference proteome</keyword>
<dbReference type="eggNOG" id="arCOG07976">
    <property type="taxonomic scope" value="Archaea"/>
</dbReference>
<reference evidence="2" key="6">
    <citation type="journal article" date="2020" name="Extremophiles">
        <title>Extremophilic models for astrobiology: haloarchaeal survival strategies and pigments for remote sensing.</title>
        <authorList>
            <person name="DasSarma S."/>
            <person name="DasSarma P."/>
            <person name="Laye V.J."/>
            <person name="Schwieterman E.W."/>
        </authorList>
    </citation>
    <scope>NUCLEOTIDE SEQUENCE</scope>
    <source>
        <strain evidence="2">ATCC 49239</strain>
    </source>
</reference>
<reference evidence="2" key="2">
    <citation type="journal article" date="2013" name="PLoS ONE">
        <title>Amino acid substitutions in cold-adapted proteins from Halorubrum lacusprofundi, an extremely halophilic microbe from antarctica.</title>
        <authorList>
            <person name="Dassarma S."/>
            <person name="Capes M.D."/>
            <person name="Karan R."/>
            <person name="Dassarma P."/>
        </authorList>
    </citation>
    <scope>NUCLEOTIDE SEQUENCE</scope>
    <source>
        <strain evidence="2">ATCC 49239</strain>
    </source>
</reference>
<dbReference type="HOGENOM" id="CLU_202925_1_0_2"/>